<evidence type="ECO:0000313" key="8">
    <source>
        <dbReference type="Proteomes" id="UP000070501"/>
    </source>
</evidence>
<dbReference type="Gene3D" id="3.30.465.10">
    <property type="match status" value="1"/>
</dbReference>
<evidence type="ECO:0000256" key="2">
    <source>
        <dbReference type="ARBA" id="ARBA00022630"/>
    </source>
</evidence>
<keyword evidence="8" id="KW-1185">Reference proteome</keyword>
<evidence type="ECO:0000256" key="1">
    <source>
        <dbReference type="ARBA" id="ARBA00005466"/>
    </source>
</evidence>
<dbReference type="EMBL" id="KQ964257">
    <property type="protein sequence ID" value="KXJ88667.1"/>
    <property type="molecule type" value="Genomic_DNA"/>
</dbReference>
<dbReference type="InterPro" id="IPR036318">
    <property type="entry name" value="FAD-bd_PCMH-like_sf"/>
</dbReference>
<dbReference type="PROSITE" id="PS51257">
    <property type="entry name" value="PROKAR_LIPOPROTEIN"/>
    <property type="match status" value="1"/>
</dbReference>
<feature type="chain" id="PRO_5007293152" description="FAD-binding PCMH-type domain-containing protein" evidence="5">
    <location>
        <begin position="21"/>
        <end position="498"/>
    </location>
</feature>
<organism evidence="7 8">
    <name type="scientific">Microdochium bolleyi</name>
    <dbReference type="NCBI Taxonomy" id="196109"/>
    <lineage>
        <taxon>Eukaryota</taxon>
        <taxon>Fungi</taxon>
        <taxon>Dikarya</taxon>
        <taxon>Ascomycota</taxon>
        <taxon>Pezizomycotina</taxon>
        <taxon>Sordariomycetes</taxon>
        <taxon>Xylariomycetidae</taxon>
        <taxon>Xylariales</taxon>
        <taxon>Microdochiaceae</taxon>
        <taxon>Microdochium</taxon>
    </lineage>
</organism>
<proteinExistence type="inferred from homology"/>
<protein>
    <recommendedName>
        <fullName evidence="6">FAD-binding PCMH-type domain-containing protein</fullName>
    </recommendedName>
</protein>
<dbReference type="Proteomes" id="UP000070501">
    <property type="component" value="Unassembled WGS sequence"/>
</dbReference>
<keyword evidence="2" id="KW-0285">Flavoprotein</keyword>
<dbReference type="GO" id="GO:0016491">
    <property type="term" value="F:oxidoreductase activity"/>
    <property type="evidence" value="ECO:0007669"/>
    <property type="project" value="UniProtKB-KW"/>
</dbReference>
<accession>A0A136IUS8</accession>
<dbReference type="PANTHER" id="PTHR42973">
    <property type="entry name" value="BINDING OXIDOREDUCTASE, PUTATIVE (AFU_ORTHOLOGUE AFUA_1G17690)-RELATED"/>
    <property type="match status" value="1"/>
</dbReference>
<keyword evidence="3" id="KW-0274">FAD</keyword>
<dbReference type="InterPro" id="IPR016169">
    <property type="entry name" value="FAD-bd_PCMH_sub2"/>
</dbReference>
<evidence type="ECO:0000313" key="7">
    <source>
        <dbReference type="EMBL" id="KXJ88667.1"/>
    </source>
</evidence>
<name>A0A136IUS8_9PEZI</name>
<dbReference type="PROSITE" id="PS51387">
    <property type="entry name" value="FAD_PCMH"/>
    <property type="match status" value="1"/>
</dbReference>
<dbReference type="InterPro" id="IPR006093">
    <property type="entry name" value="Oxy_OxRdtase_FAD_BS"/>
</dbReference>
<keyword evidence="4" id="KW-0560">Oxidoreductase</keyword>
<dbReference type="GO" id="GO:0071949">
    <property type="term" value="F:FAD binding"/>
    <property type="evidence" value="ECO:0007669"/>
    <property type="project" value="InterPro"/>
</dbReference>
<dbReference type="InterPro" id="IPR006094">
    <property type="entry name" value="Oxid_FAD_bind_N"/>
</dbReference>
<dbReference type="InterPro" id="IPR050416">
    <property type="entry name" value="FAD-linked_Oxidoreductase"/>
</dbReference>
<dbReference type="InParanoid" id="A0A136IUS8"/>
<dbReference type="InterPro" id="IPR016166">
    <property type="entry name" value="FAD-bd_PCMH"/>
</dbReference>
<evidence type="ECO:0000256" key="5">
    <source>
        <dbReference type="SAM" id="SignalP"/>
    </source>
</evidence>
<dbReference type="AlphaFoldDB" id="A0A136IUS8"/>
<comment type="similarity">
    <text evidence="1">Belongs to the oxygen-dependent FAD-linked oxidoreductase family.</text>
</comment>
<dbReference type="PROSITE" id="PS00862">
    <property type="entry name" value="OX2_COVAL_FAD"/>
    <property type="match status" value="1"/>
</dbReference>
<dbReference type="STRING" id="196109.A0A136IUS8"/>
<dbReference type="SUPFAM" id="SSF56176">
    <property type="entry name" value="FAD-binding/transporter-associated domain-like"/>
    <property type="match status" value="1"/>
</dbReference>
<gene>
    <name evidence="7" type="ORF">Micbo1qcDRAFT_184878</name>
</gene>
<evidence type="ECO:0000256" key="4">
    <source>
        <dbReference type="ARBA" id="ARBA00023002"/>
    </source>
</evidence>
<keyword evidence="5" id="KW-0732">Signal</keyword>
<dbReference type="OrthoDB" id="2151789at2759"/>
<evidence type="ECO:0000259" key="6">
    <source>
        <dbReference type="PROSITE" id="PS51387"/>
    </source>
</evidence>
<sequence>MSRLQTTLLASLCVASGSLGCYIGAPSRCCDSLKLAGLGERLLFRNTTAYTEREESFFSLNERLAPTCIFQPADKHEVSLGLTTLLEVPGCQLAIRSGGHHHAAGINNIHRGVTIDLVKLNGVSYSKDSRTTAVGPGAQWGDVYRYLDPLGLAVAGGRDATVGVGGLIVGGGNSFYSARRGMVCDGVVRFEVVLANGDIVTADKDNNADLWVALKGGNNNFGIVTSFELDTFENGPLWGGTVYYAQDKRRPLIDAFVGFAEKVDDNTASSSILFWSWQPSVKSTLIGTSLVNVDNVVYDEPHKDFFAIDNTTSSMRSTTITDLTEELEFAGEIYDCVEFTFSFKNDPRVLNKVIDLHDAVVAEFDQQTQDFISVAMFQPLAKSYANEGLARGGNVLGLDLFGETRVLSIIWLQVKPEHVRSARKLVQGWYDEIQAFARSIDRDSDWVYLNYAYGTQDPISGYGKGNVEKIRAAAAKYDPKGAFQTRVPGGFKISRVPV</sequence>
<evidence type="ECO:0000256" key="3">
    <source>
        <dbReference type="ARBA" id="ARBA00022827"/>
    </source>
</evidence>
<dbReference type="PANTHER" id="PTHR42973:SF53">
    <property type="entry name" value="FAD-BINDING PCMH-TYPE DOMAIN-CONTAINING PROTEIN-RELATED"/>
    <property type="match status" value="1"/>
</dbReference>
<feature type="signal peptide" evidence="5">
    <location>
        <begin position="1"/>
        <end position="20"/>
    </location>
</feature>
<reference evidence="8" key="1">
    <citation type="submission" date="2016-02" db="EMBL/GenBank/DDBJ databases">
        <title>Draft genome sequence of Microdochium bolleyi, a fungal endophyte of beachgrass.</title>
        <authorList>
            <consortium name="DOE Joint Genome Institute"/>
            <person name="David A.S."/>
            <person name="May G."/>
            <person name="Haridas S."/>
            <person name="Lim J."/>
            <person name="Wang M."/>
            <person name="Labutti K."/>
            <person name="Lipzen A."/>
            <person name="Barry K."/>
            <person name="Grigoriev I.V."/>
        </authorList>
    </citation>
    <scope>NUCLEOTIDE SEQUENCE [LARGE SCALE GENOMIC DNA]</scope>
    <source>
        <strain evidence="8">J235TASD1</strain>
    </source>
</reference>
<feature type="domain" description="FAD-binding PCMH-type" evidence="6">
    <location>
        <begin position="62"/>
        <end position="234"/>
    </location>
</feature>
<dbReference type="Pfam" id="PF01565">
    <property type="entry name" value="FAD_binding_4"/>
    <property type="match status" value="1"/>
</dbReference>